<evidence type="ECO:0000313" key="3">
    <source>
        <dbReference type="EMBL" id="QEN02098.1"/>
    </source>
</evidence>
<dbReference type="Gene3D" id="1.20.120.520">
    <property type="entry name" value="nmb1532 protein domain like"/>
    <property type="match status" value="1"/>
</dbReference>
<dbReference type="AlphaFoldDB" id="A0A5C1Q3Y1"/>
<dbReference type="EMBL" id="CP035708">
    <property type="protein sequence ID" value="QEN02098.1"/>
    <property type="molecule type" value="Genomic_DNA"/>
</dbReference>
<evidence type="ECO:0000313" key="5">
    <source>
        <dbReference type="Proteomes" id="UP001549111"/>
    </source>
</evidence>
<dbReference type="InterPro" id="IPR012312">
    <property type="entry name" value="Hemerythrin-like"/>
</dbReference>
<dbReference type="PANTHER" id="PTHR39966:SF1">
    <property type="entry name" value="HEMERYTHRIN-LIKE DOMAIN-CONTAINING PROTEIN"/>
    <property type="match status" value="1"/>
</dbReference>
<accession>A0A5C1Q3Y1</accession>
<name>A0A5C1Q3Y1_9BURK</name>
<evidence type="ECO:0000313" key="4">
    <source>
        <dbReference type="Proteomes" id="UP000323522"/>
    </source>
</evidence>
<dbReference type="CDD" id="cd12108">
    <property type="entry name" value="Hr-like"/>
    <property type="match status" value="1"/>
</dbReference>
<proteinExistence type="predicted"/>
<protein>
    <submittedName>
        <fullName evidence="3">Hemerythrin domain-containing protein</fullName>
    </submittedName>
    <submittedName>
        <fullName evidence="2">Hemerythrin-like domain-containing protein</fullName>
    </submittedName>
</protein>
<dbReference type="OrthoDB" id="8560984at2"/>
<dbReference type="Pfam" id="PF01814">
    <property type="entry name" value="Hemerythrin"/>
    <property type="match status" value="1"/>
</dbReference>
<evidence type="ECO:0000259" key="1">
    <source>
        <dbReference type="Pfam" id="PF01814"/>
    </source>
</evidence>
<dbReference type="RefSeq" id="WP_149504730.1">
    <property type="nucleotide sequence ID" value="NZ_CP035708.1"/>
</dbReference>
<dbReference type="GO" id="GO:0005886">
    <property type="term" value="C:plasma membrane"/>
    <property type="evidence" value="ECO:0007669"/>
    <property type="project" value="TreeGrafter"/>
</dbReference>
<sequence length="195" mass="22824">MTTTPLSIRVIRDEHQALRAMLDSLRLMLRRQRDQDSTPRFDVIRAMLFYIDEFPERLHHRKESELLFPLIRQHSDTAADILDRLDRDHRAGERAIRDLERALLAWEMIGESRRIDFETALDRYLDFYAAHMRLEEEVVLPLAQQVLGEADWRTLDAAFAENRDPLTGHPPSHEYEQLFSRIVRTAPAPIGLGEA</sequence>
<dbReference type="Proteomes" id="UP000323522">
    <property type="component" value="Chromosome"/>
</dbReference>
<gene>
    <name evidence="2" type="ORF">ABIC99_000855</name>
    <name evidence="3" type="ORF">EWH46_15870</name>
</gene>
<reference evidence="3 4" key="1">
    <citation type="submission" date="2019-02" db="EMBL/GenBank/DDBJ databases">
        <title>Complete Genome Sequence and Methylome Analysis of Sphaerotilus natans subsp. sulfidivorans D-507.</title>
        <authorList>
            <person name="Fomenkov A."/>
            <person name="Gridneva E."/>
            <person name="Smolyakov D."/>
            <person name="Dubinina G."/>
            <person name="Vincze T."/>
            <person name="Grabovich M."/>
            <person name="Roberts R.J."/>
        </authorList>
    </citation>
    <scope>NUCLEOTIDE SEQUENCE [LARGE SCALE GENOMIC DNA]</scope>
    <source>
        <strain evidence="3 4">D-507</strain>
    </source>
</reference>
<dbReference type="PANTHER" id="PTHR39966">
    <property type="entry name" value="BLL2471 PROTEIN-RELATED"/>
    <property type="match status" value="1"/>
</dbReference>
<reference evidence="2 5" key="2">
    <citation type="submission" date="2024-06" db="EMBL/GenBank/DDBJ databases">
        <title>Genomic Encyclopedia of Type Strains, Phase IV (KMG-IV): sequencing the most valuable type-strain genomes for metagenomic binning, comparative biology and taxonomic classification.</title>
        <authorList>
            <person name="Goeker M."/>
        </authorList>
    </citation>
    <scope>NUCLEOTIDE SEQUENCE [LARGE SCALE GENOMIC DNA]</scope>
    <source>
        <strain evidence="2 5">D-501</strain>
    </source>
</reference>
<dbReference type="EMBL" id="JBEPLS010000002">
    <property type="protein sequence ID" value="MET3603071.1"/>
    <property type="molecule type" value="Genomic_DNA"/>
</dbReference>
<feature type="domain" description="Hemerythrin-like" evidence="1">
    <location>
        <begin position="8"/>
        <end position="143"/>
    </location>
</feature>
<organism evidence="3 4">
    <name type="scientific">Sphaerotilus sulfidivorans</name>
    <dbReference type="NCBI Taxonomy" id="639200"/>
    <lineage>
        <taxon>Bacteria</taxon>
        <taxon>Pseudomonadati</taxon>
        <taxon>Pseudomonadota</taxon>
        <taxon>Betaproteobacteria</taxon>
        <taxon>Burkholderiales</taxon>
        <taxon>Sphaerotilaceae</taxon>
        <taxon>Sphaerotilus</taxon>
    </lineage>
</organism>
<keyword evidence="5" id="KW-1185">Reference proteome</keyword>
<evidence type="ECO:0000313" key="2">
    <source>
        <dbReference type="EMBL" id="MET3603071.1"/>
    </source>
</evidence>
<dbReference type="Proteomes" id="UP001549111">
    <property type="component" value="Unassembled WGS sequence"/>
</dbReference>
<dbReference type="KEGG" id="snn:EWH46_15870"/>